<dbReference type="PROSITE" id="PS51916">
    <property type="entry name" value="DEUBAD"/>
    <property type="match status" value="1"/>
</dbReference>
<comment type="subcellular location">
    <subcellularLocation>
        <location evidence="2">Cytoplasm</location>
    </subcellularLocation>
    <subcellularLocation>
        <location evidence="1">Nucleus</location>
    </subcellularLocation>
</comment>
<evidence type="ECO:0000256" key="1">
    <source>
        <dbReference type="ARBA" id="ARBA00004123"/>
    </source>
</evidence>
<dbReference type="InterPro" id="IPR038108">
    <property type="entry name" value="RPN13_DEUBAD_sf"/>
</dbReference>
<dbReference type="PhylomeDB" id="A0A0G4EP48"/>
<dbReference type="GO" id="GO:0008541">
    <property type="term" value="C:proteasome regulatory particle, lid subcomplex"/>
    <property type="evidence" value="ECO:0007669"/>
    <property type="project" value="TreeGrafter"/>
</dbReference>
<keyword evidence="10" id="KW-1185">Reference proteome</keyword>
<sequence length="409" mass="42342">MAGRLQEMLRGFQPPAVGATPSRVLVEFKAGKCNWDGQRVTPDKRKGNLSLVTGDDGLTHVQWTTRGVNQITEDDLIVINDAYLEKITAAKSGRVYVLKFQSSDKKLLFWMQEPDETKDEELITKFNNAAGGKDSSGGTSNAAAAAAAAAASGAPSGGPSGGMPPAMQQQLQQMMGGAGRGASNAATTDQLRSIMQNFASQQQGAAGASGAGRSGASTLPTAGPGGPISEEQRAQLAQQLISALANNQHQQQPRILPTPLTSVLPPERLEALLGDTEAMQELAAHMPEGQTSREEVNEAMRSAQLQGSMRALTQAIYSDQLPVLLTSMGLDANAARNAQTPDPMEILVDALAAQHGSTDTAAGAATAAAPAAPGESGESGESSEGEAKAKEDEKPPGDGNDGNDPMDTS</sequence>
<dbReference type="Gene3D" id="2.30.29.70">
    <property type="entry name" value="Proteasomal ubiquitin receptor Rpn13/ADRM1"/>
    <property type="match status" value="1"/>
</dbReference>
<feature type="domain" description="Pru" evidence="8">
    <location>
        <begin position="20"/>
        <end position="133"/>
    </location>
</feature>
<dbReference type="InterPro" id="IPR044867">
    <property type="entry name" value="DEUBAD_dom"/>
</dbReference>
<feature type="compositionally biased region" description="Low complexity" evidence="6">
    <location>
        <begin position="358"/>
        <end position="382"/>
    </location>
</feature>
<keyword evidence="5" id="KW-0539">Nucleus</keyword>
<dbReference type="InterPro" id="IPR032368">
    <property type="entry name" value="RPN13_DEUBAD"/>
</dbReference>
<evidence type="ECO:0000313" key="10">
    <source>
        <dbReference type="Proteomes" id="UP000041254"/>
    </source>
</evidence>
<dbReference type="InParanoid" id="A0A0G4EP48"/>
<dbReference type="InterPro" id="IPR038633">
    <property type="entry name" value="Rpn13/ADRM1_Pru_sf"/>
</dbReference>
<reference evidence="9 10" key="1">
    <citation type="submission" date="2014-11" db="EMBL/GenBank/DDBJ databases">
        <authorList>
            <person name="Zhu J."/>
            <person name="Qi W."/>
            <person name="Song R."/>
        </authorList>
    </citation>
    <scope>NUCLEOTIDE SEQUENCE [LARGE SCALE GENOMIC DNA]</scope>
</reference>
<evidence type="ECO:0000256" key="6">
    <source>
        <dbReference type="SAM" id="MobiDB-lite"/>
    </source>
</evidence>
<feature type="domain" description="DEUBAD" evidence="7">
    <location>
        <begin position="250"/>
        <end position="361"/>
    </location>
</feature>
<evidence type="ECO:0000313" key="9">
    <source>
        <dbReference type="EMBL" id="CEL99226.1"/>
    </source>
</evidence>
<evidence type="ECO:0000256" key="3">
    <source>
        <dbReference type="ARBA" id="ARBA00022490"/>
    </source>
</evidence>
<evidence type="ECO:0000259" key="7">
    <source>
        <dbReference type="PROSITE" id="PS51916"/>
    </source>
</evidence>
<evidence type="ECO:0000256" key="4">
    <source>
        <dbReference type="ARBA" id="ARBA00022942"/>
    </source>
</evidence>
<dbReference type="InterPro" id="IPR044868">
    <property type="entry name" value="Rpn13/ADRM1_Pru"/>
</dbReference>
<dbReference type="OrthoDB" id="7777654at2759"/>
<dbReference type="GO" id="GO:0005737">
    <property type="term" value="C:cytoplasm"/>
    <property type="evidence" value="ECO:0007669"/>
    <property type="project" value="UniProtKB-SubCell"/>
</dbReference>
<feature type="region of interest" description="Disordered" evidence="6">
    <location>
        <begin position="358"/>
        <end position="409"/>
    </location>
</feature>
<dbReference type="GO" id="GO:0005634">
    <property type="term" value="C:nucleus"/>
    <property type="evidence" value="ECO:0007669"/>
    <property type="project" value="UniProtKB-SubCell"/>
</dbReference>
<dbReference type="STRING" id="1169540.A0A0G4EP48"/>
<dbReference type="OMA" id="RSPQFMQ"/>
<dbReference type="Pfam" id="PF16550">
    <property type="entry name" value="RPN13_C"/>
    <property type="match status" value="1"/>
</dbReference>
<dbReference type="AlphaFoldDB" id="A0A0G4EP48"/>
<keyword evidence="4" id="KW-0647">Proteasome</keyword>
<dbReference type="PANTHER" id="PTHR12225">
    <property type="entry name" value="ADHESION REGULATING MOLECULE 1 110 KDA CELL MEMBRANE GLYCOPROTEIN"/>
    <property type="match status" value="1"/>
</dbReference>
<feature type="region of interest" description="Disordered" evidence="6">
    <location>
        <begin position="199"/>
        <end position="229"/>
    </location>
</feature>
<keyword evidence="3" id="KW-0963">Cytoplasm</keyword>
<proteinExistence type="predicted"/>
<protein>
    <submittedName>
        <fullName evidence="9">Uncharacterized protein</fullName>
    </submittedName>
</protein>
<evidence type="ECO:0000259" key="8">
    <source>
        <dbReference type="PROSITE" id="PS51917"/>
    </source>
</evidence>
<dbReference type="CDD" id="cd13314">
    <property type="entry name" value="PH_Rpn13"/>
    <property type="match status" value="1"/>
</dbReference>
<evidence type="ECO:0000256" key="2">
    <source>
        <dbReference type="ARBA" id="ARBA00004496"/>
    </source>
</evidence>
<accession>A0A0G4EP48</accession>
<dbReference type="FunCoup" id="A0A0G4EP48">
    <property type="interactions" value="33"/>
</dbReference>
<organism evidence="9 10">
    <name type="scientific">Vitrella brassicaformis (strain CCMP3155)</name>
    <dbReference type="NCBI Taxonomy" id="1169540"/>
    <lineage>
        <taxon>Eukaryota</taxon>
        <taxon>Sar</taxon>
        <taxon>Alveolata</taxon>
        <taxon>Colpodellida</taxon>
        <taxon>Vitrellaceae</taxon>
        <taxon>Vitrella</taxon>
    </lineage>
</organism>
<dbReference type="PROSITE" id="PS51917">
    <property type="entry name" value="PRU"/>
    <property type="match status" value="1"/>
</dbReference>
<name>A0A0G4EP48_VITBC</name>
<dbReference type="Pfam" id="PF04683">
    <property type="entry name" value="Rpn13_ADRM1_Pru"/>
    <property type="match status" value="1"/>
</dbReference>
<dbReference type="EMBL" id="CDMY01000275">
    <property type="protein sequence ID" value="CEL99226.1"/>
    <property type="molecule type" value="Genomic_DNA"/>
</dbReference>
<feature type="compositionally biased region" description="Basic and acidic residues" evidence="6">
    <location>
        <begin position="385"/>
        <end position="396"/>
    </location>
</feature>
<dbReference type="GO" id="GO:0061133">
    <property type="term" value="F:endopeptidase activator activity"/>
    <property type="evidence" value="ECO:0007669"/>
    <property type="project" value="TreeGrafter"/>
</dbReference>
<gene>
    <name evidence="9" type="ORF">Vbra_2934</name>
</gene>
<evidence type="ECO:0000256" key="5">
    <source>
        <dbReference type="ARBA" id="ARBA00023242"/>
    </source>
</evidence>
<dbReference type="VEuPathDB" id="CryptoDB:Vbra_2934"/>
<dbReference type="GO" id="GO:0070628">
    <property type="term" value="F:proteasome binding"/>
    <property type="evidence" value="ECO:0007669"/>
    <property type="project" value="TreeGrafter"/>
</dbReference>
<dbReference type="Proteomes" id="UP000041254">
    <property type="component" value="Unassembled WGS sequence"/>
</dbReference>
<dbReference type="PANTHER" id="PTHR12225:SF0">
    <property type="entry name" value="PROTEASOMAL UBIQUITIN RECEPTOR ADRM1"/>
    <property type="match status" value="1"/>
</dbReference>
<dbReference type="FunFam" id="2.30.29.70:FF:000001">
    <property type="entry name" value="Proteasomal ubiquitin receptor ADRM1"/>
    <property type="match status" value="1"/>
</dbReference>
<dbReference type="Gene3D" id="1.10.2020.20">
    <property type="match status" value="1"/>
</dbReference>
<dbReference type="InterPro" id="IPR006773">
    <property type="entry name" value="Rpn13/ADRM1"/>
</dbReference>